<dbReference type="OrthoDB" id="1443063at2"/>
<proteinExistence type="predicted"/>
<reference evidence="1 2" key="1">
    <citation type="submission" date="2017-02" db="EMBL/GenBank/DDBJ databases">
        <title>Genomic diversity within the haloalkaliphilic genus Thioalkalivibrio.</title>
        <authorList>
            <person name="Ahn A.-C."/>
            <person name="Meier-Kolthoff J."/>
            <person name="Overmars L."/>
            <person name="Richter M."/>
            <person name="Woyke T."/>
            <person name="Sorokin D.Y."/>
            <person name="Muyzer G."/>
        </authorList>
    </citation>
    <scope>NUCLEOTIDE SEQUENCE [LARGE SCALE GENOMIC DNA]</scope>
    <source>
        <strain evidence="1 2">HL17</strain>
    </source>
</reference>
<protein>
    <submittedName>
        <fullName evidence="1">Uncharacterized protein</fullName>
    </submittedName>
</protein>
<sequence length="119" mass="13488">MEFHRILEGTTDPDSLQRRLTVPALPTACELIDNLVEDRGTDQGVIYCLWGEFRVNRELIHGGVRFSLPDCPNGVAWTLTTGHPPDESAVVLHLTMHRREHEPDFIESLEAFADAWQLP</sequence>
<organism evidence="1 2">
    <name type="scientific">Thioalkalivibrio halophilus</name>
    <dbReference type="NCBI Taxonomy" id="252474"/>
    <lineage>
        <taxon>Bacteria</taxon>
        <taxon>Pseudomonadati</taxon>
        <taxon>Pseudomonadota</taxon>
        <taxon>Gammaproteobacteria</taxon>
        <taxon>Chromatiales</taxon>
        <taxon>Ectothiorhodospiraceae</taxon>
        <taxon>Thioalkalivibrio</taxon>
    </lineage>
</organism>
<accession>A0A1V2ZVT4</accession>
<evidence type="ECO:0000313" key="1">
    <source>
        <dbReference type="EMBL" id="OOC09228.1"/>
    </source>
</evidence>
<name>A0A1V2ZVT4_9GAMM</name>
<gene>
    <name evidence="1" type="ORF">B1A74_12050</name>
</gene>
<dbReference type="STRING" id="252474.B1A74_12050"/>
<comment type="caution">
    <text evidence="1">The sequence shown here is derived from an EMBL/GenBank/DDBJ whole genome shotgun (WGS) entry which is preliminary data.</text>
</comment>
<keyword evidence="2" id="KW-1185">Reference proteome</keyword>
<dbReference type="EMBL" id="MUZR01000056">
    <property type="protein sequence ID" value="OOC09228.1"/>
    <property type="molecule type" value="Genomic_DNA"/>
</dbReference>
<dbReference type="RefSeq" id="WP_018870699.1">
    <property type="nucleotide sequence ID" value="NZ_MUZR01000056.1"/>
</dbReference>
<evidence type="ECO:0000313" key="2">
    <source>
        <dbReference type="Proteomes" id="UP000189177"/>
    </source>
</evidence>
<dbReference type="AlphaFoldDB" id="A0A1V2ZVT4"/>
<dbReference type="Proteomes" id="UP000189177">
    <property type="component" value="Unassembled WGS sequence"/>
</dbReference>